<feature type="compositionally biased region" description="Polar residues" evidence="1">
    <location>
        <begin position="150"/>
        <end position="165"/>
    </location>
</feature>
<proteinExistence type="predicted"/>
<dbReference type="EMBL" id="HBUE01098725">
    <property type="protein sequence ID" value="CAG6484180.1"/>
    <property type="molecule type" value="Transcribed_RNA"/>
</dbReference>
<reference evidence="3" key="1">
    <citation type="submission" date="2021-05" db="EMBL/GenBank/DDBJ databases">
        <authorList>
            <person name="Alioto T."/>
            <person name="Alioto T."/>
            <person name="Gomez Garrido J."/>
        </authorList>
    </citation>
    <scope>NUCLEOTIDE SEQUENCE</scope>
</reference>
<accession>A0A8D8C2J9</accession>
<feature type="transmembrane region" description="Helical" evidence="2">
    <location>
        <begin position="23"/>
        <end position="49"/>
    </location>
</feature>
<keyword evidence="2" id="KW-0472">Membrane</keyword>
<organism evidence="3">
    <name type="scientific">Culex pipiens</name>
    <name type="common">House mosquito</name>
    <dbReference type="NCBI Taxonomy" id="7175"/>
    <lineage>
        <taxon>Eukaryota</taxon>
        <taxon>Metazoa</taxon>
        <taxon>Ecdysozoa</taxon>
        <taxon>Arthropoda</taxon>
        <taxon>Hexapoda</taxon>
        <taxon>Insecta</taxon>
        <taxon>Pterygota</taxon>
        <taxon>Neoptera</taxon>
        <taxon>Endopterygota</taxon>
        <taxon>Diptera</taxon>
        <taxon>Nematocera</taxon>
        <taxon>Culicoidea</taxon>
        <taxon>Culicidae</taxon>
        <taxon>Culicinae</taxon>
        <taxon>Culicini</taxon>
        <taxon>Culex</taxon>
        <taxon>Culex</taxon>
    </lineage>
</organism>
<keyword evidence="2" id="KW-1133">Transmembrane helix</keyword>
<dbReference type="AlphaFoldDB" id="A0A8D8C2J9"/>
<feature type="compositionally biased region" description="Basic residues" evidence="1">
    <location>
        <begin position="132"/>
        <end position="141"/>
    </location>
</feature>
<name>A0A8D8C2J9_CULPI</name>
<evidence type="ECO:0000313" key="3">
    <source>
        <dbReference type="EMBL" id="CAG6484180.1"/>
    </source>
</evidence>
<keyword evidence="2" id="KW-0812">Transmembrane</keyword>
<sequence length="165" mass="18944">MNGKGFFFTATHKILHRGKKKAYIFNLVFSHSTIFPGISYVYCLLVALFPLRHTYSAGHVAYLMPTTHLARDVPLPHRILSPKRFYFGSIPTFPCGAFTLDCLRNQTNPRISCAFFSHHHLASFSCATPLKRKHRRSRRGRRSEFEKKGSNLSARRQNFGNSLEL</sequence>
<evidence type="ECO:0000256" key="2">
    <source>
        <dbReference type="SAM" id="Phobius"/>
    </source>
</evidence>
<protein>
    <submittedName>
        <fullName evidence="3">(northern house mosquito) hypothetical protein</fullName>
    </submittedName>
</protein>
<evidence type="ECO:0000256" key="1">
    <source>
        <dbReference type="SAM" id="MobiDB-lite"/>
    </source>
</evidence>
<feature type="region of interest" description="Disordered" evidence="1">
    <location>
        <begin position="132"/>
        <end position="165"/>
    </location>
</feature>